<keyword evidence="1" id="KW-0812">Transmembrane</keyword>
<comment type="caution">
    <text evidence="2">The sequence shown here is derived from an EMBL/GenBank/DDBJ whole genome shotgun (WGS) entry which is preliminary data.</text>
</comment>
<proteinExistence type="predicted"/>
<keyword evidence="1" id="KW-0472">Membrane</keyword>
<protein>
    <submittedName>
        <fullName evidence="2">Uncharacterized protein</fullName>
    </submittedName>
</protein>
<dbReference type="EMBL" id="BPLQ01002891">
    <property type="protein sequence ID" value="GIX96294.1"/>
    <property type="molecule type" value="Genomic_DNA"/>
</dbReference>
<keyword evidence="3" id="KW-1185">Reference proteome</keyword>
<evidence type="ECO:0000313" key="2">
    <source>
        <dbReference type="EMBL" id="GIX96294.1"/>
    </source>
</evidence>
<accession>A0AAV4PGR1</accession>
<dbReference type="Proteomes" id="UP001054837">
    <property type="component" value="Unassembled WGS sequence"/>
</dbReference>
<feature type="non-terminal residue" evidence="2">
    <location>
        <position position="1"/>
    </location>
</feature>
<keyword evidence="1" id="KW-1133">Transmembrane helix</keyword>
<gene>
    <name evidence="2" type="ORF">CDAR_56581</name>
</gene>
<evidence type="ECO:0000256" key="1">
    <source>
        <dbReference type="SAM" id="Phobius"/>
    </source>
</evidence>
<reference evidence="2 3" key="1">
    <citation type="submission" date="2021-06" db="EMBL/GenBank/DDBJ databases">
        <title>Caerostris darwini draft genome.</title>
        <authorList>
            <person name="Kono N."/>
            <person name="Arakawa K."/>
        </authorList>
    </citation>
    <scope>NUCLEOTIDE SEQUENCE [LARGE SCALE GENOMIC DNA]</scope>
</reference>
<name>A0AAV4PGR1_9ARAC</name>
<evidence type="ECO:0000313" key="3">
    <source>
        <dbReference type="Proteomes" id="UP001054837"/>
    </source>
</evidence>
<dbReference type="AlphaFoldDB" id="A0AAV4PGR1"/>
<sequence>DSGYHSTISFPIVVTVIVVAGAVLGCIFALLFYCRPRRTRRPEQNSVDVSMVTKEGFIPMHTGPSDVLKSPIKTGKQRPTQSVTYISGLSSNGGV</sequence>
<organism evidence="2 3">
    <name type="scientific">Caerostris darwini</name>
    <dbReference type="NCBI Taxonomy" id="1538125"/>
    <lineage>
        <taxon>Eukaryota</taxon>
        <taxon>Metazoa</taxon>
        <taxon>Ecdysozoa</taxon>
        <taxon>Arthropoda</taxon>
        <taxon>Chelicerata</taxon>
        <taxon>Arachnida</taxon>
        <taxon>Araneae</taxon>
        <taxon>Araneomorphae</taxon>
        <taxon>Entelegynae</taxon>
        <taxon>Araneoidea</taxon>
        <taxon>Araneidae</taxon>
        <taxon>Caerostris</taxon>
    </lineage>
</organism>
<feature type="transmembrane region" description="Helical" evidence="1">
    <location>
        <begin position="12"/>
        <end position="34"/>
    </location>
</feature>